<feature type="chain" id="PRO_5037014209" description="Carboxypeptidase regulatory-like domain-containing protein" evidence="1">
    <location>
        <begin position="29"/>
        <end position="126"/>
    </location>
</feature>
<evidence type="ECO:0000313" key="3">
    <source>
        <dbReference type="Proteomes" id="UP000604475"/>
    </source>
</evidence>
<dbReference type="AlphaFoldDB" id="A0A937RFN7"/>
<protein>
    <recommendedName>
        <fullName evidence="4">Carboxypeptidase regulatory-like domain-containing protein</fullName>
    </recommendedName>
</protein>
<keyword evidence="1" id="KW-0732">Signal</keyword>
<proteinExistence type="predicted"/>
<organism evidence="2 3">
    <name type="scientific">Frankia nepalensis</name>
    <dbReference type="NCBI Taxonomy" id="1836974"/>
    <lineage>
        <taxon>Bacteria</taxon>
        <taxon>Bacillati</taxon>
        <taxon>Actinomycetota</taxon>
        <taxon>Actinomycetes</taxon>
        <taxon>Frankiales</taxon>
        <taxon>Frankiaceae</taxon>
        <taxon>Frankia</taxon>
    </lineage>
</organism>
<name>A0A937RFN7_9ACTN</name>
<sequence length="126" mass="13487">MRRIGGAGFATAAVAIATVFLPTLPAQAEEDYSVVVHGLATCPTREGRSWTPTAVRFHTYAGDWLQTPTNSYGDYSLTVPKVGDAGLTVGATVFCPAEAGGPWNLMERVLGGQRERRLDLLYVETA</sequence>
<dbReference type="RefSeq" id="WP_203004413.1">
    <property type="nucleotide sequence ID" value="NZ_JADWYU010000212.1"/>
</dbReference>
<evidence type="ECO:0000313" key="2">
    <source>
        <dbReference type="EMBL" id="MBL7631308.1"/>
    </source>
</evidence>
<accession>A0A937RFN7</accession>
<evidence type="ECO:0008006" key="4">
    <source>
        <dbReference type="Google" id="ProtNLM"/>
    </source>
</evidence>
<feature type="signal peptide" evidence="1">
    <location>
        <begin position="1"/>
        <end position="28"/>
    </location>
</feature>
<keyword evidence="3" id="KW-1185">Reference proteome</keyword>
<evidence type="ECO:0000256" key="1">
    <source>
        <dbReference type="SAM" id="SignalP"/>
    </source>
</evidence>
<reference evidence="2" key="1">
    <citation type="submission" date="2020-12" db="EMBL/GenBank/DDBJ databases">
        <title>Genomic characterization of non-nitrogen-fixing Frankia strains.</title>
        <authorList>
            <person name="Carlos-Shanley C."/>
            <person name="Guerra T."/>
            <person name="Hahn D."/>
        </authorList>
    </citation>
    <scope>NUCLEOTIDE SEQUENCE</scope>
    <source>
        <strain evidence="2">CN6</strain>
    </source>
</reference>
<dbReference type="EMBL" id="JAEACQ010000266">
    <property type="protein sequence ID" value="MBL7631308.1"/>
    <property type="molecule type" value="Genomic_DNA"/>
</dbReference>
<gene>
    <name evidence="2" type="ORF">I7412_29940</name>
</gene>
<comment type="caution">
    <text evidence="2">The sequence shown here is derived from an EMBL/GenBank/DDBJ whole genome shotgun (WGS) entry which is preliminary data.</text>
</comment>
<dbReference type="Proteomes" id="UP000604475">
    <property type="component" value="Unassembled WGS sequence"/>
</dbReference>